<feature type="region of interest" description="Disordered" evidence="9">
    <location>
        <begin position="165"/>
        <end position="270"/>
    </location>
</feature>
<dbReference type="InterPro" id="IPR037056">
    <property type="entry name" value="RNase_H1_N_sf"/>
</dbReference>
<evidence type="ECO:0000259" key="11">
    <source>
        <dbReference type="Pfam" id="PF00078"/>
    </source>
</evidence>
<reference evidence="14" key="1">
    <citation type="submission" date="2023-07" db="EMBL/GenBank/DDBJ databases">
        <title>A chromosome-level genome assembly of Lolium multiflorum.</title>
        <authorList>
            <person name="Chen Y."/>
            <person name="Copetti D."/>
            <person name="Kolliker R."/>
            <person name="Studer B."/>
        </authorList>
    </citation>
    <scope>NUCLEOTIDE SEQUENCE</scope>
    <source>
        <strain evidence="14">02402/16</strain>
        <tissue evidence="14">Leaf</tissue>
    </source>
</reference>
<evidence type="ECO:0000259" key="13">
    <source>
        <dbReference type="Pfam" id="PF17917"/>
    </source>
</evidence>
<proteinExistence type="predicted"/>
<keyword evidence="10" id="KW-0812">Transmembrane</keyword>
<evidence type="ECO:0000259" key="12">
    <source>
        <dbReference type="Pfam" id="PF01693"/>
    </source>
</evidence>
<dbReference type="EMBL" id="JAUUTY010000006">
    <property type="protein sequence ID" value="KAK1614772.1"/>
    <property type="molecule type" value="Genomic_DNA"/>
</dbReference>
<dbReference type="Pfam" id="PF01693">
    <property type="entry name" value="Cauli_VI"/>
    <property type="match status" value="1"/>
</dbReference>
<accession>A0AAD8R6R3</accession>
<dbReference type="InterPro" id="IPR041373">
    <property type="entry name" value="RT_RNaseH"/>
</dbReference>
<dbReference type="InterPro" id="IPR043128">
    <property type="entry name" value="Rev_trsase/Diguanyl_cyclase"/>
</dbReference>
<feature type="domain" description="Reverse transcriptase" evidence="11">
    <location>
        <begin position="982"/>
        <end position="1078"/>
    </location>
</feature>
<evidence type="ECO:0000256" key="7">
    <source>
        <dbReference type="ARBA" id="ARBA00022918"/>
    </source>
</evidence>
<dbReference type="GO" id="GO:0004519">
    <property type="term" value="F:endonuclease activity"/>
    <property type="evidence" value="ECO:0007669"/>
    <property type="project" value="UniProtKB-KW"/>
</dbReference>
<dbReference type="Gene3D" id="3.40.970.10">
    <property type="entry name" value="Ribonuclease H1, N-terminal domain"/>
    <property type="match status" value="1"/>
</dbReference>
<dbReference type="InterPro" id="IPR000477">
    <property type="entry name" value="RT_dom"/>
</dbReference>
<dbReference type="Gene3D" id="3.30.70.270">
    <property type="match status" value="3"/>
</dbReference>
<dbReference type="Gene3D" id="3.40.395.10">
    <property type="entry name" value="Adenoviral Proteinase, Chain A"/>
    <property type="match status" value="1"/>
</dbReference>
<keyword evidence="15" id="KW-1185">Reference proteome</keyword>
<evidence type="ECO:0000256" key="10">
    <source>
        <dbReference type="SAM" id="Phobius"/>
    </source>
</evidence>
<gene>
    <name evidence="14" type="ORF">QYE76_020289</name>
</gene>
<dbReference type="InterPro" id="IPR038765">
    <property type="entry name" value="Papain-like_cys_pep_sf"/>
</dbReference>
<dbReference type="GO" id="GO:0016787">
    <property type="term" value="F:hydrolase activity"/>
    <property type="evidence" value="ECO:0007669"/>
    <property type="project" value="UniProtKB-KW"/>
</dbReference>
<dbReference type="FunFam" id="3.10.20.370:FF:000001">
    <property type="entry name" value="Retrovirus-related Pol polyprotein from transposon 17.6-like protein"/>
    <property type="match status" value="1"/>
</dbReference>
<evidence type="ECO:0000256" key="2">
    <source>
        <dbReference type="ARBA" id="ARBA00022679"/>
    </source>
</evidence>
<evidence type="ECO:0000256" key="9">
    <source>
        <dbReference type="SAM" id="MobiDB-lite"/>
    </source>
</evidence>
<dbReference type="EC" id="2.7.7.49" evidence="1"/>
<feature type="compositionally biased region" description="Pro residues" evidence="9">
    <location>
        <begin position="211"/>
        <end position="224"/>
    </location>
</feature>
<feature type="coiled-coil region" evidence="8">
    <location>
        <begin position="1369"/>
        <end position="1396"/>
    </location>
</feature>
<evidence type="ECO:0000256" key="3">
    <source>
        <dbReference type="ARBA" id="ARBA00022695"/>
    </source>
</evidence>
<dbReference type="InterPro" id="IPR043502">
    <property type="entry name" value="DNA/RNA_pol_sf"/>
</dbReference>
<feature type="region of interest" description="Disordered" evidence="9">
    <location>
        <begin position="1"/>
        <end position="121"/>
    </location>
</feature>
<dbReference type="InterPro" id="IPR009027">
    <property type="entry name" value="Ribosomal_bL9/RNase_H1_N"/>
</dbReference>
<dbReference type="Gene3D" id="2.40.70.10">
    <property type="entry name" value="Acid Proteases"/>
    <property type="match status" value="1"/>
</dbReference>
<keyword evidence="10" id="KW-0472">Membrane</keyword>
<dbReference type="InterPro" id="IPR050951">
    <property type="entry name" value="Retrovirus_Pol_polyprotein"/>
</dbReference>
<dbReference type="InterPro" id="IPR011320">
    <property type="entry name" value="RNase_H1_N"/>
</dbReference>
<keyword evidence="4" id="KW-0540">Nuclease</keyword>
<keyword evidence="5" id="KW-0255">Endonuclease</keyword>
<keyword evidence="6" id="KW-0378">Hydrolase</keyword>
<feature type="domain" description="Ribonuclease H1 N-terminal" evidence="12">
    <location>
        <begin position="553"/>
        <end position="593"/>
    </location>
</feature>
<keyword evidence="10" id="KW-1133">Transmembrane helix</keyword>
<dbReference type="GO" id="GO:0003964">
    <property type="term" value="F:RNA-directed DNA polymerase activity"/>
    <property type="evidence" value="ECO:0007669"/>
    <property type="project" value="UniProtKB-KW"/>
</dbReference>
<dbReference type="CDD" id="cd00303">
    <property type="entry name" value="retropepsin_like"/>
    <property type="match status" value="1"/>
</dbReference>
<dbReference type="Proteomes" id="UP001231189">
    <property type="component" value="Unassembled WGS sequence"/>
</dbReference>
<keyword evidence="3" id="KW-0548">Nucleotidyltransferase</keyword>
<evidence type="ECO:0000256" key="5">
    <source>
        <dbReference type="ARBA" id="ARBA00022759"/>
    </source>
</evidence>
<dbReference type="FunFam" id="3.30.70.270:FF:000026">
    <property type="entry name" value="Transposon Ty3-G Gag-Pol polyprotein"/>
    <property type="match status" value="1"/>
</dbReference>
<evidence type="ECO:0000313" key="15">
    <source>
        <dbReference type="Proteomes" id="UP001231189"/>
    </source>
</evidence>
<name>A0AAD8R6R3_LOLMU</name>
<dbReference type="CDD" id="cd09274">
    <property type="entry name" value="RNase_HI_RT_Ty3"/>
    <property type="match status" value="1"/>
</dbReference>
<dbReference type="SUPFAM" id="SSF55658">
    <property type="entry name" value="L9 N-domain-like"/>
    <property type="match status" value="1"/>
</dbReference>
<evidence type="ECO:0000256" key="1">
    <source>
        <dbReference type="ARBA" id="ARBA00012493"/>
    </source>
</evidence>
<keyword evidence="2" id="KW-0808">Transferase</keyword>
<keyword evidence="8" id="KW-0175">Coiled coil</keyword>
<keyword evidence="7" id="KW-0695">RNA-directed DNA polymerase</keyword>
<dbReference type="PANTHER" id="PTHR37984:SF5">
    <property type="entry name" value="PROTEIN NYNRIN-LIKE"/>
    <property type="match status" value="1"/>
</dbReference>
<feature type="transmembrane region" description="Helical" evidence="10">
    <location>
        <begin position="609"/>
        <end position="627"/>
    </location>
</feature>
<evidence type="ECO:0000313" key="14">
    <source>
        <dbReference type="EMBL" id="KAK1614772.1"/>
    </source>
</evidence>
<dbReference type="PANTHER" id="PTHR37984">
    <property type="entry name" value="PROTEIN CBG26694"/>
    <property type="match status" value="1"/>
</dbReference>
<evidence type="ECO:0000256" key="8">
    <source>
        <dbReference type="SAM" id="Coils"/>
    </source>
</evidence>
<organism evidence="14 15">
    <name type="scientific">Lolium multiflorum</name>
    <name type="common">Italian ryegrass</name>
    <name type="synonym">Lolium perenne subsp. multiflorum</name>
    <dbReference type="NCBI Taxonomy" id="4521"/>
    <lineage>
        <taxon>Eukaryota</taxon>
        <taxon>Viridiplantae</taxon>
        <taxon>Streptophyta</taxon>
        <taxon>Embryophyta</taxon>
        <taxon>Tracheophyta</taxon>
        <taxon>Spermatophyta</taxon>
        <taxon>Magnoliopsida</taxon>
        <taxon>Liliopsida</taxon>
        <taxon>Poales</taxon>
        <taxon>Poaceae</taxon>
        <taxon>BOP clade</taxon>
        <taxon>Pooideae</taxon>
        <taxon>Poodae</taxon>
        <taxon>Poeae</taxon>
        <taxon>Poeae Chloroplast Group 2 (Poeae type)</taxon>
        <taxon>Loliodinae</taxon>
        <taxon>Loliinae</taxon>
        <taxon>Lolium</taxon>
    </lineage>
</organism>
<feature type="compositionally biased region" description="Acidic residues" evidence="9">
    <location>
        <begin position="1"/>
        <end position="10"/>
    </location>
</feature>
<feature type="compositionally biased region" description="Low complexity" evidence="9">
    <location>
        <begin position="200"/>
        <end position="210"/>
    </location>
</feature>
<feature type="domain" description="Reverse transcriptase RNase H-like" evidence="13">
    <location>
        <begin position="1200"/>
        <end position="1303"/>
    </location>
</feature>
<comment type="caution">
    <text evidence="14">The sequence shown here is derived from an EMBL/GenBank/DDBJ whole genome shotgun (WGS) entry which is preliminary data.</text>
</comment>
<dbReference type="SUPFAM" id="SSF54001">
    <property type="entry name" value="Cysteine proteinases"/>
    <property type="match status" value="1"/>
</dbReference>
<dbReference type="Gene3D" id="3.10.10.10">
    <property type="entry name" value="HIV Type 1 Reverse Transcriptase, subunit A, domain 1"/>
    <property type="match status" value="1"/>
</dbReference>
<protein>
    <recommendedName>
        <fullName evidence="1">RNA-directed DNA polymerase</fullName>
        <ecNumber evidence="1">2.7.7.49</ecNumber>
    </recommendedName>
</protein>
<dbReference type="SUPFAM" id="SSF56672">
    <property type="entry name" value="DNA/RNA polymerases"/>
    <property type="match status" value="1"/>
</dbReference>
<evidence type="ECO:0000256" key="4">
    <source>
        <dbReference type="ARBA" id="ARBA00022722"/>
    </source>
</evidence>
<dbReference type="CDD" id="cd01647">
    <property type="entry name" value="RT_LTR"/>
    <property type="match status" value="1"/>
</dbReference>
<dbReference type="SUPFAM" id="SSF50630">
    <property type="entry name" value="Acid proteases"/>
    <property type="match status" value="1"/>
</dbReference>
<sequence>MAYDMAEEPDSSGGGLPSGKKSTGATSPIIRPKIASADDTLKETAVAAPTTLKEPAVAAATRKEPTIAVTTRRHKQLLGALPQRPSTRRTVRQATASQPPPPKVQDMAPLDGNDVEDDDDIDAYINTGACSQDMYMPPMDEQAFRTHSDQLSRPPTVTKQRLVFTGLSQDTPPEAGNPAQVKPATVFSPNTLRKTIIGEPPKSTPATSEAPPAPEAPPSAPQAPPVGQVKKGRKRGGKKGASSSQPAPKRIRADDMVPPTPDGLPRCHEAGKPILPPDMEHLASGPMLPLQHCIQYQESVLLKEKDPNYPVFSVKVPSDQHFVNEDPADIFFIAFEDVFNLFHSKRLDYNLVRLYAINLQMKINRERPPHIAVADPYYMRDSQLQDGSSTRTKAVRYLESFMLMNKEKNTILLPVFPEDKYCTLIILCPKWSLAQYFDSSNTTTKKDYTRIRGVLDEAILGYSKNGGTFDKKGEFVRPDTKKLGFKHVIDFPCIKQPAGSIKEAFYVLHHLKGFVEDAEMMSLPPSKRDPIKMSGEINDDDLREDFHRLQMTYYVVFEGRVPGVYEEWEECKKQVHKFSGNCYKGYPTRHEAVAKWRAHQAKKSKMKTFLVLSLLLTIVAAVLYFILVKASVPVLSVRIGDHCYYGLCDIGASISAIPYELYTEIMHEIGSCELEDIDVVIRLANRETISPIGIVRDVEVLCGKIKYPADFLVLGSAASKSCPIIFGRPFLNTCGAIIDCKKEKIVTKFAGESYEFNFSKFAKTPYKADLPNDDFRVEQCASIALAPNNPLQQHLENSESEVFREERDELDEIFLRQPILKHDLPVEDLGVTPPPKEDPVFDLKPLPDNLKYAYIDDKKTYPVIISAKLSDIEEERLLEILKKHRGAIGYTLDDLKGISPAICQHAINIEDDAKPVVEHQRRLIPKMKDVVRNEVLKLLEAGIIYPIADSRWVSPMHCVPKKGGITVVPNDNDELIPQRVVVGYRMCIDFRKVNKVTKKDHYPLPFIDQMLERLSKNTHFCFLDGYSGFSQIAVRAKDQEKTTFTCPYGTYAYRRMPFGLCNAPATFQRCMSAIFHGFCEKIVERCEETNLVLNWEKCHFMVNEGIVLGHKISERGIEVDRAKVEAIEKMPYPRDVKGIRSILGHAGFYRRFIKDFSKISKPLTNLLQKDVPFVFDDDCKEAFETLKKALTTAPVVEPPDWNLPFEIMCDASDFAVGAVLGQRVDKKLNVIHYASKTLDVAQRNYATTEKELLAVVFACDKFRSYIVDSKVTVHTDHAAIRYLMEKKDAKPRLIRWVLLLQEFDLHIVDRKGADNPVADNLSRLENIAYDPVPVNDSFPNEQLAVIKGLLPPALSLNSFPCVEEAIRVTDEFCDQYRALRREVEILQEENKRLRRMLEYYSIPITRPPPPHLDNNESLRVLVQNCQTEKLKLKEIFKKRERAITTEGVIHHRYWHPLGLFQAWGSAAVSHHHYLYLFTIK</sequence>
<evidence type="ECO:0000256" key="6">
    <source>
        <dbReference type="ARBA" id="ARBA00022801"/>
    </source>
</evidence>
<dbReference type="Pfam" id="PF00078">
    <property type="entry name" value="RVT_1"/>
    <property type="match status" value="1"/>
</dbReference>
<dbReference type="Pfam" id="PF17917">
    <property type="entry name" value="RT_RNaseH"/>
    <property type="match status" value="1"/>
</dbReference>
<dbReference type="InterPro" id="IPR021109">
    <property type="entry name" value="Peptidase_aspartic_dom_sf"/>
</dbReference>